<dbReference type="PANTHER" id="PTHR39176:SF1">
    <property type="entry name" value="PERIPLASMIC PROTEIN"/>
    <property type="match status" value="1"/>
</dbReference>
<gene>
    <name evidence="3" type="ORF">BS411_02045</name>
</gene>
<dbReference type="InterPro" id="IPR009739">
    <property type="entry name" value="LprI-like_N"/>
</dbReference>
<feature type="chain" id="PRO_5015489634" evidence="1">
    <location>
        <begin position="21"/>
        <end position="138"/>
    </location>
</feature>
<dbReference type="OrthoDB" id="7340239at2"/>
<dbReference type="PANTHER" id="PTHR39176">
    <property type="entry name" value="PERIPLASMIC PROTEIN-RELATED"/>
    <property type="match status" value="1"/>
</dbReference>
<comment type="caution">
    <text evidence="3">The sequence shown here is derived from an EMBL/GenBank/DDBJ whole genome shotgun (WGS) entry which is preliminary data.</text>
</comment>
<evidence type="ECO:0000313" key="3">
    <source>
        <dbReference type="EMBL" id="PUX26514.1"/>
    </source>
</evidence>
<dbReference type="AlphaFoldDB" id="A0A2T7BA45"/>
<feature type="signal peptide" evidence="1">
    <location>
        <begin position="1"/>
        <end position="20"/>
    </location>
</feature>
<protein>
    <submittedName>
        <fullName evidence="3">DUF1311 domain-containing protein</fullName>
    </submittedName>
</protein>
<dbReference type="Gene3D" id="1.20.1270.180">
    <property type="match status" value="1"/>
</dbReference>
<sequence length="138" mass="15830">MYFKAVVISLSLLLCLSASADELKQNIDSTLQKCKMDAVSTIDSQNCYIKATTAWDTELGKQYKLLMKDQPGNVRTTLRDSQRQWIKYRDSYNKGIEAFYQKEEGTIWSLIAAESKMNIIRDKTLDLYRLRNSTNLGG</sequence>
<dbReference type="EMBL" id="MSAG01000002">
    <property type="protein sequence ID" value="PUX26514.1"/>
    <property type="molecule type" value="Genomic_DNA"/>
</dbReference>
<feature type="domain" description="Lysozyme inhibitor LprI-like N-terminal" evidence="2">
    <location>
        <begin position="37"/>
        <end position="127"/>
    </location>
</feature>
<name>A0A2T7BA45_9ENTR</name>
<evidence type="ECO:0000256" key="1">
    <source>
        <dbReference type="SAM" id="SignalP"/>
    </source>
</evidence>
<evidence type="ECO:0000259" key="2">
    <source>
        <dbReference type="Pfam" id="PF07007"/>
    </source>
</evidence>
<accession>A0A2T7BA45</accession>
<reference evidence="3" key="1">
    <citation type="submission" date="2016-12" db="EMBL/GenBank/DDBJ databases">
        <title>Analysis of the Molecular Diversity Among Cronobacter Species Isolated from Filth Flies Using a Pan Genomic DNA Microarray.</title>
        <authorList>
            <person name="Pava-Ripoll M."/>
            <person name="Tall B."/>
            <person name="Farber J."/>
            <person name="Fanning S."/>
            <person name="Lehner A."/>
            <person name="Stephan R."/>
            <person name="Pagotto F."/>
            <person name="Iverson C."/>
            <person name="Ziobro G."/>
            <person name="Miller A."/>
            <person name="Pearson R."/>
            <person name="Yan Q."/>
            <person name="Kim M."/>
            <person name="Jeong S."/>
            <person name="Park J."/>
            <person name="Jun S."/>
            <person name="Choi H."/>
            <person name="Chung T."/>
            <person name="Yoo Y."/>
            <person name="Park E."/>
            <person name="Hwang S."/>
            <person name="Lee B."/>
            <person name="Sathyamoorthy V."/>
            <person name="Carter L."/>
            <person name="Mammel M."/>
            <person name="Jackson S."/>
            <person name="Kothary M."/>
            <person name="Patel I."/>
            <person name="Grim C."/>
            <person name="Gopinath G."/>
            <person name="Gangiredla J."/>
            <person name="Chase H."/>
        </authorList>
    </citation>
    <scope>NUCLEOTIDE SEQUENCE [LARGE SCALE GENOMIC DNA]</scope>
    <source>
        <strain evidence="3">MOD1-Sh41s</strain>
    </source>
</reference>
<keyword evidence="1" id="KW-0732">Signal</keyword>
<organism evidence="3">
    <name type="scientific">Cronobacter turicensis</name>
    <dbReference type="NCBI Taxonomy" id="413502"/>
    <lineage>
        <taxon>Bacteria</taxon>
        <taxon>Pseudomonadati</taxon>
        <taxon>Pseudomonadota</taxon>
        <taxon>Gammaproteobacteria</taxon>
        <taxon>Enterobacterales</taxon>
        <taxon>Enterobacteriaceae</taxon>
        <taxon>Cronobacter</taxon>
    </lineage>
</organism>
<dbReference type="RefSeq" id="WP_075197327.1">
    <property type="nucleotide sequence ID" value="NZ_CP187984.1"/>
</dbReference>
<proteinExistence type="predicted"/>
<dbReference type="Pfam" id="PF07007">
    <property type="entry name" value="LprI"/>
    <property type="match status" value="1"/>
</dbReference>